<dbReference type="GO" id="GO:0006888">
    <property type="term" value="P:endoplasmic reticulum to Golgi vesicle-mediated transport"/>
    <property type="evidence" value="ECO:0007669"/>
    <property type="project" value="TreeGrafter"/>
</dbReference>
<feature type="domain" description="Methyltransferase FkbM" evidence="1">
    <location>
        <begin position="128"/>
        <end position="282"/>
    </location>
</feature>
<gene>
    <name evidence="2" type="ORF">O3P69_002303</name>
</gene>
<evidence type="ECO:0000313" key="3">
    <source>
        <dbReference type="Proteomes" id="UP001487740"/>
    </source>
</evidence>
<dbReference type="AlphaFoldDB" id="A0AAW0V642"/>
<proteinExistence type="predicted"/>
<evidence type="ECO:0000313" key="2">
    <source>
        <dbReference type="EMBL" id="KAK8407656.1"/>
    </source>
</evidence>
<dbReference type="Pfam" id="PF05050">
    <property type="entry name" value="Methyltransf_21"/>
    <property type="match status" value="1"/>
</dbReference>
<reference evidence="2 3" key="1">
    <citation type="submission" date="2023-03" db="EMBL/GenBank/DDBJ databases">
        <title>High-quality genome of Scylla paramamosain provides insights in environmental adaptation.</title>
        <authorList>
            <person name="Zhang L."/>
        </authorList>
    </citation>
    <scope>NUCLEOTIDE SEQUENCE [LARGE SCALE GENOMIC DNA]</scope>
    <source>
        <strain evidence="2">LZ_2023a</strain>
        <tissue evidence="2">Muscle</tissue>
    </source>
</reference>
<dbReference type="GO" id="GO:0031902">
    <property type="term" value="C:late endosome membrane"/>
    <property type="evidence" value="ECO:0007669"/>
    <property type="project" value="TreeGrafter"/>
</dbReference>
<dbReference type="Proteomes" id="UP001487740">
    <property type="component" value="Unassembled WGS sequence"/>
</dbReference>
<dbReference type="GO" id="GO:0005794">
    <property type="term" value="C:Golgi apparatus"/>
    <property type="evidence" value="ECO:0007669"/>
    <property type="project" value="TreeGrafter"/>
</dbReference>
<dbReference type="InterPro" id="IPR006342">
    <property type="entry name" value="FkbM_mtfrase"/>
</dbReference>
<dbReference type="GO" id="GO:0005789">
    <property type="term" value="C:endoplasmic reticulum membrane"/>
    <property type="evidence" value="ECO:0007669"/>
    <property type="project" value="TreeGrafter"/>
</dbReference>
<dbReference type="PANTHER" id="PTHR34009:SF2">
    <property type="entry name" value="PROTEIN STAR"/>
    <property type="match status" value="1"/>
</dbReference>
<accession>A0AAW0V642</accession>
<organism evidence="2 3">
    <name type="scientific">Scylla paramamosain</name>
    <name type="common">Mud crab</name>
    <dbReference type="NCBI Taxonomy" id="85552"/>
    <lineage>
        <taxon>Eukaryota</taxon>
        <taxon>Metazoa</taxon>
        <taxon>Ecdysozoa</taxon>
        <taxon>Arthropoda</taxon>
        <taxon>Crustacea</taxon>
        <taxon>Multicrustacea</taxon>
        <taxon>Malacostraca</taxon>
        <taxon>Eumalacostraca</taxon>
        <taxon>Eucarida</taxon>
        <taxon>Decapoda</taxon>
        <taxon>Pleocyemata</taxon>
        <taxon>Brachyura</taxon>
        <taxon>Eubrachyura</taxon>
        <taxon>Portunoidea</taxon>
        <taxon>Portunidae</taxon>
        <taxon>Portuninae</taxon>
        <taxon>Scylla</taxon>
    </lineage>
</organism>
<comment type="caution">
    <text evidence="2">The sequence shown here is derived from an EMBL/GenBank/DDBJ whole genome shotgun (WGS) entry which is preliminary data.</text>
</comment>
<dbReference type="InterPro" id="IPR029063">
    <property type="entry name" value="SAM-dependent_MTases_sf"/>
</dbReference>
<name>A0AAW0V642_SCYPA</name>
<dbReference type="InterPro" id="IPR053202">
    <property type="entry name" value="EGF_Rcpt_Signaling_Reg"/>
</dbReference>
<keyword evidence="3" id="KW-1185">Reference proteome</keyword>
<dbReference type="EMBL" id="JARAKH010000001">
    <property type="protein sequence ID" value="KAK8407656.1"/>
    <property type="molecule type" value="Genomic_DNA"/>
</dbReference>
<dbReference type="GO" id="GO:0016197">
    <property type="term" value="P:endosomal transport"/>
    <property type="evidence" value="ECO:0007669"/>
    <property type="project" value="TreeGrafter"/>
</dbReference>
<dbReference type="GO" id="GO:0005886">
    <property type="term" value="C:plasma membrane"/>
    <property type="evidence" value="ECO:0007669"/>
    <property type="project" value="TreeGrafter"/>
</dbReference>
<dbReference type="Gene3D" id="3.40.50.150">
    <property type="entry name" value="Vaccinia Virus protein VP39"/>
    <property type="match status" value="1"/>
</dbReference>
<sequence length="368" mass="41803">MSDRDHWRLLMLWLAGMTLVMVRQVVWSRIGQPTLLNSGDQVACVSPPPPDHDEVEVLVEGPLDAGDRRLIHWVQEGAGGRVVQPSAAPYNTPDTSSVFWRETEVWKFYVRYVKKYFEHKVGGFFVEAGALDGYVLSTTLRLERDQEWTGLLVEPRPDMFHQLLDKHRKAHAARFCLSEKPYPHSTSFWMSPDYVKESVAFSAVGSQLLEKVKGQVRETGSVVKVLCLPLATLLRALGRTHVDLWVLDVEGVEWGVLDLFPFNEITVDVLMVERKDKGEEDRRAFVSLVQSKGFTMVARFKEDFVFVRNNSNLEGEEFLGKPRRANNVPMQATGSREAEKVLVAGQGLSIWGSFPERQRKRSPFLKGC</sequence>
<protein>
    <recommendedName>
        <fullName evidence="1">Methyltransferase FkbM domain-containing protein</fullName>
    </recommendedName>
</protein>
<dbReference type="PANTHER" id="PTHR34009">
    <property type="entry name" value="PROTEIN STAR"/>
    <property type="match status" value="1"/>
</dbReference>
<evidence type="ECO:0000259" key="1">
    <source>
        <dbReference type="Pfam" id="PF05050"/>
    </source>
</evidence>